<keyword evidence="9" id="KW-0456">Lyase</keyword>
<evidence type="ECO:0000256" key="7">
    <source>
        <dbReference type="ARBA" id="ARBA00022793"/>
    </source>
</evidence>
<dbReference type="Pfam" id="PF04909">
    <property type="entry name" value="Amidohydro_2"/>
    <property type="match status" value="1"/>
</dbReference>
<evidence type="ECO:0000256" key="4">
    <source>
        <dbReference type="ARBA" id="ARBA00012365"/>
    </source>
</evidence>
<dbReference type="KEGG" id="bcj:BCAM2129"/>
<evidence type="ECO:0000256" key="9">
    <source>
        <dbReference type="ARBA" id="ARBA00023239"/>
    </source>
</evidence>
<dbReference type="RefSeq" id="WP_006490340.1">
    <property type="nucleotide sequence ID" value="NC_011001.1"/>
</dbReference>
<evidence type="ECO:0000256" key="8">
    <source>
        <dbReference type="ARBA" id="ARBA00022833"/>
    </source>
</evidence>
<dbReference type="GO" id="GO:0046872">
    <property type="term" value="F:metal ion binding"/>
    <property type="evidence" value="ECO:0007669"/>
    <property type="project" value="UniProtKB-KW"/>
</dbReference>
<dbReference type="InterPro" id="IPR032466">
    <property type="entry name" value="Metal_Hydrolase"/>
</dbReference>
<evidence type="ECO:0000313" key="13">
    <source>
        <dbReference type="Proteomes" id="UP000001035"/>
    </source>
</evidence>
<dbReference type="EC" id="4.1.1.45" evidence="4"/>
<dbReference type="EMBL" id="AM747721">
    <property type="protein sequence ID" value="CAR55987.1"/>
    <property type="molecule type" value="Genomic_DNA"/>
</dbReference>
<evidence type="ECO:0000256" key="5">
    <source>
        <dbReference type="ARBA" id="ARBA00021214"/>
    </source>
</evidence>
<dbReference type="InterPro" id="IPR032465">
    <property type="entry name" value="ACMSD"/>
</dbReference>
<proteinExistence type="inferred from homology"/>
<dbReference type="PANTHER" id="PTHR21240:SF27">
    <property type="entry name" value="2-AMINO-3-CARBOXYMUCONATE-6-SEMIALDEHYDE DECARBOXYLASE"/>
    <property type="match status" value="1"/>
</dbReference>
<dbReference type="HOGENOM" id="CLU_039329_1_2_4"/>
<evidence type="ECO:0000256" key="3">
    <source>
        <dbReference type="ARBA" id="ARBA00011245"/>
    </source>
</evidence>
<dbReference type="AlphaFoldDB" id="B4EFS6"/>
<dbReference type="InterPro" id="IPR006680">
    <property type="entry name" value="Amidohydro-rel"/>
</dbReference>
<dbReference type="eggNOG" id="COG2159">
    <property type="taxonomic scope" value="Bacteria"/>
</dbReference>
<reference evidence="12 13" key="1">
    <citation type="journal article" date="2009" name="J. Bacteriol.">
        <title>The genome of Burkholderia cenocepacia J2315, an epidemic pathogen of cystic fibrosis patients.</title>
        <authorList>
            <person name="Holden M.T."/>
            <person name="Seth-Smith H.M."/>
            <person name="Crossman L.C."/>
            <person name="Sebaihia M."/>
            <person name="Bentley S.D."/>
            <person name="Cerdeno-Tarraga A.M."/>
            <person name="Thomson N.R."/>
            <person name="Bason N."/>
            <person name="Quail M.A."/>
            <person name="Sharp S."/>
            <person name="Cherevach I."/>
            <person name="Churcher C."/>
            <person name="Goodhead I."/>
            <person name="Hauser H."/>
            <person name="Holroyd N."/>
            <person name="Mungall K."/>
            <person name="Scott P."/>
            <person name="Walker D."/>
            <person name="White B."/>
            <person name="Rose H."/>
            <person name="Iversen P."/>
            <person name="Mil-Homens D."/>
            <person name="Rocha E.P."/>
            <person name="Fialho A.M."/>
            <person name="Baldwin A."/>
            <person name="Dowson C."/>
            <person name="Barrell B.G."/>
            <person name="Govan J.R."/>
            <person name="Vandamme P."/>
            <person name="Hart C.A."/>
            <person name="Mahenthiralingam E."/>
            <person name="Parkhill J."/>
        </authorList>
    </citation>
    <scope>NUCLEOTIDE SEQUENCE [LARGE SCALE GENOMIC DNA]</scope>
    <source>
        <strain evidence="13">ATCC BAA-245 / DSM 16553 / LMG 16656 / NCTC 13227 / J2315 / CF5610</strain>
    </source>
</reference>
<dbReference type="Gene3D" id="3.20.20.140">
    <property type="entry name" value="Metal-dependent hydrolases"/>
    <property type="match status" value="1"/>
</dbReference>
<keyword evidence="7" id="KW-0210">Decarboxylase</keyword>
<dbReference type="SUPFAM" id="SSF51556">
    <property type="entry name" value="Metallo-dependent hydrolases"/>
    <property type="match status" value="1"/>
</dbReference>
<comment type="similarity">
    <text evidence="2">Belongs to the metallo-dependent hydrolases superfamily. ACMSD family.</text>
</comment>
<keyword evidence="6" id="KW-0479">Metal-binding</keyword>
<dbReference type="GO" id="GO:0005829">
    <property type="term" value="C:cytosol"/>
    <property type="evidence" value="ECO:0007669"/>
    <property type="project" value="TreeGrafter"/>
</dbReference>
<dbReference type="PANTHER" id="PTHR21240">
    <property type="entry name" value="2-AMINO-3-CARBOXYLMUCONATE-6-SEMIALDEHYDE DECARBOXYLASE"/>
    <property type="match status" value="1"/>
</dbReference>
<sequence length="344" mass="38610">MTVRIDMHSHFFPRITREEARTLDPEHAPWLRVDPDGATGTIMTGERDFRPVYRALWDPATRIAEMDRCGVDIQLMCATPVMFGYRYDAVAAHEWATRMNDRALEFCSHAPQRLMPLAQVPLQDVELACREASRARRAGHRGVQIGNHLGPRDLDDDQLVTFLTHCAHDDIPVLVHPWDMMTDGRMKKWMLPWLVAMPAETQLSIVSLILSGAFERIPRTLKLCFAHGGGSFAFLLGRVQNAWEQRDIVRENCPNPPASYVDRFHVDSAVFSDGALQLLVETMGEDRVLLGSDYPFPLGEKVVGDLVANHPQLSDAAKEKILGVNAQRFFNLAPEPGSGGRHAN</sequence>
<gene>
    <name evidence="12" type="primary">nbaD</name>
    <name evidence="12" type="ORF">BCAM2129</name>
</gene>
<keyword evidence="13" id="KW-1185">Reference proteome</keyword>
<dbReference type="GO" id="GO:0016787">
    <property type="term" value="F:hydrolase activity"/>
    <property type="evidence" value="ECO:0007669"/>
    <property type="project" value="InterPro"/>
</dbReference>
<evidence type="ECO:0000256" key="1">
    <source>
        <dbReference type="ARBA" id="ARBA00005079"/>
    </source>
</evidence>
<dbReference type="GO" id="GO:0019748">
    <property type="term" value="P:secondary metabolic process"/>
    <property type="evidence" value="ECO:0007669"/>
    <property type="project" value="TreeGrafter"/>
</dbReference>
<keyword evidence="8" id="KW-0862">Zinc</keyword>
<comment type="pathway">
    <text evidence="1">Secondary metabolite metabolism; quinolate metabolism.</text>
</comment>
<comment type="subunit">
    <text evidence="3">Monomer.</text>
</comment>
<evidence type="ECO:0000313" key="12">
    <source>
        <dbReference type="EMBL" id="CAR55987.1"/>
    </source>
</evidence>
<name>B4EFS6_BURCJ</name>
<feature type="domain" description="Amidohydrolase-related" evidence="11">
    <location>
        <begin position="5"/>
        <end position="332"/>
    </location>
</feature>
<dbReference type="BioCyc" id="BCEN216591:G1G1V-6198-MONOMER"/>
<evidence type="ECO:0000256" key="6">
    <source>
        <dbReference type="ARBA" id="ARBA00022723"/>
    </source>
</evidence>
<evidence type="ECO:0000256" key="2">
    <source>
        <dbReference type="ARBA" id="ARBA00005871"/>
    </source>
</evidence>
<evidence type="ECO:0000259" key="11">
    <source>
        <dbReference type="Pfam" id="PF04909"/>
    </source>
</evidence>
<dbReference type="Proteomes" id="UP000001035">
    <property type="component" value="Chromosome 2"/>
</dbReference>
<evidence type="ECO:0000256" key="10">
    <source>
        <dbReference type="ARBA" id="ARBA00031120"/>
    </source>
</evidence>
<protein>
    <recommendedName>
        <fullName evidence="5">2-amino-3-carboxymuconate-6-semialdehyde decarboxylase</fullName>
        <ecNumber evidence="4">4.1.1.45</ecNumber>
    </recommendedName>
    <alternativeName>
        <fullName evidence="10">Picolinate carboxylase</fullName>
    </alternativeName>
</protein>
<accession>B4EFS6</accession>
<dbReference type="GO" id="GO:0001760">
    <property type="term" value="F:aminocarboxymuconate-semialdehyde decarboxylase activity"/>
    <property type="evidence" value="ECO:0007669"/>
    <property type="project" value="UniProtKB-EC"/>
</dbReference>
<organism evidence="12 13">
    <name type="scientific">Burkholderia cenocepacia (strain ATCC BAA-245 / DSM 16553 / LMG 16656 / NCTC 13227 / J2315 / CF5610)</name>
    <name type="common">Burkholderia cepacia (strain J2315)</name>
    <dbReference type="NCBI Taxonomy" id="216591"/>
    <lineage>
        <taxon>Bacteria</taxon>
        <taxon>Pseudomonadati</taxon>
        <taxon>Pseudomonadota</taxon>
        <taxon>Betaproteobacteria</taxon>
        <taxon>Burkholderiales</taxon>
        <taxon>Burkholderiaceae</taxon>
        <taxon>Burkholderia</taxon>
        <taxon>Burkholderia cepacia complex</taxon>
    </lineage>
</organism>